<evidence type="ECO:0000256" key="6">
    <source>
        <dbReference type="SAM" id="Coils"/>
    </source>
</evidence>
<keyword evidence="2" id="KW-0479">Metal-binding</keyword>
<dbReference type="OrthoDB" id="1852608at2759"/>
<sequence length="469" mass="52060">MINNYLTNPLIIDLHHPGNYWLEMELMEVDGTNESSETMPKINGNGIHLPEVSPKSSGYGLPYAPINWPKPGDNWRWKVGKRVAIKGHFFDRYLYLPKRLSRDESSTVERGAFASKHKVESYIREVFPNADINAFFASFSWKIPAKQLSVNGNVEGRTSSPPLFKDTGEDSGSDSQSDGVVCKAGNKKCNSLVVPAEYSSLTTMPCDICCIEPQFCSDCCCILCNKFINLNYGGYSYIKCEARVGEGYICGHVAHLNCALRCFMAGTIGGSIGLDAEYCCRRCDAKTDLILHATRLVRTCESVDCQDDIEKILNVGVCILHGSQKTSAKELLSHIELAIKKLKHGNSLTDIWKVEDSDVAISTGLEENKAKLTSLRQEYNEMMETATLLQTEIDSSSSSIQGIDDQIAQLKSRQAELTMTVRTRKMAKCNVLFNQKKLAEAITRTEDEILLSEARKSQMGAEEGKCSHA</sequence>
<keyword evidence="6" id="KW-0175">Coiled coil</keyword>
<keyword evidence="5" id="KW-0539">Nucleus</keyword>
<organism evidence="9 10">
    <name type="scientific">Acer yangbiense</name>
    <dbReference type="NCBI Taxonomy" id="1000413"/>
    <lineage>
        <taxon>Eukaryota</taxon>
        <taxon>Viridiplantae</taxon>
        <taxon>Streptophyta</taxon>
        <taxon>Embryophyta</taxon>
        <taxon>Tracheophyta</taxon>
        <taxon>Spermatophyta</taxon>
        <taxon>Magnoliopsida</taxon>
        <taxon>eudicotyledons</taxon>
        <taxon>Gunneridae</taxon>
        <taxon>Pentapetalae</taxon>
        <taxon>rosids</taxon>
        <taxon>malvids</taxon>
        <taxon>Sapindales</taxon>
        <taxon>Sapindaceae</taxon>
        <taxon>Hippocastanoideae</taxon>
        <taxon>Acereae</taxon>
        <taxon>Acer</taxon>
    </lineage>
</organism>
<dbReference type="GO" id="GO:0008270">
    <property type="term" value="F:zinc ion binding"/>
    <property type="evidence" value="ECO:0007669"/>
    <property type="project" value="UniProtKB-KW"/>
</dbReference>
<name>A0A5C7ISJ9_9ROSI</name>
<dbReference type="GO" id="GO:0005634">
    <property type="term" value="C:nucleus"/>
    <property type="evidence" value="ECO:0007669"/>
    <property type="project" value="UniProtKB-SubCell"/>
</dbReference>
<dbReference type="InterPro" id="IPR055508">
    <property type="entry name" value="DUF7081"/>
</dbReference>
<dbReference type="Pfam" id="PF07227">
    <property type="entry name" value="PHD_Oberon"/>
    <property type="match status" value="1"/>
</dbReference>
<evidence type="ECO:0000256" key="1">
    <source>
        <dbReference type="ARBA" id="ARBA00004123"/>
    </source>
</evidence>
<proteinExistence type="predicted"/>
<evidence type="ECO:0000313" key="9">
    <source>
        <dbReference type="EMBL" id="TXG72069.1"/>
    </source>
</evidence>
<evidence type="ECO:0000259" key="8">
    <source>
        <dbReference type="Pfam" id="PF23299"/>
    </source>
</evidence>
<comment type="subcellular location">
    <subcellularLocation>
        <location evidence="1">Nucleus</location>
    </subcellularLocation>
</comment>
<reference evidence="10" key="1">
    <citation type="journal article" date="2019" name="Gigascience">
        <title>De novo genome assembly of the endangered Acer yangbiense, a plant species with extremely small populations endemic to Yunnan Province, China.</title>
        <authorList>
            <person name="Yang J."/>
            <person name="Wariss H.M."/>
            <person name="Tao L."/>
            <person name="Zhang R."/>
            <person name="Yun Q."/>
            <person name="Hollingsworth P."/>
            <person name="Dao Z."/>
            <person name="Luo G."/>
            <person name="Guo H."/>
            <person name="Ma Y."/>
            <person name="Sun W."/>
        </authorList>
    </citation>
    <scope>NUCLEOTIDE SEQUENCE [LARGE SCALE GENOMIC DNA]</scope>
    <source>
        <strain evidence="10">cv. Malutang</strain>
    </source>
</reference>
<dbReference type="Pfam" id="PF23299">
    <property type="entry name" value="DUF7081"/>
    <property type="match status" value="1"/>
</dbReference>
<dbReference type="AlphaFoldDB" id="A0A5C7ISJ9"/>
<dbReference type="InterPro" id="IPR032881">
    <property type="entry name" value="Oberon-like_PHD"/>
</dbReference>
<keyword evidence="4" id="KW-0862">Zinc</keyword>
<gene>
    <name evidence="9" type="ORF">EZV62_000648</name>
</gene>
<accession>A0A5C7ISJ9</accession>
<feature type="coiled-coil region" evidence="6">
    <location>
        <begin position="365"/>
        <end position="392"/>
    </location>
</feature>
<protein>
    <submittedName>
        <fullName evidence="9">Uncharacterized protein</fullName>
    </submittedName>
</protein>
<evidence type="ECO:0000256" key="2">
    <source>
        <dbReference type="ARBA" id="ARBA00022723"/>
    </source>
</evidence>
<comment type="caution">
    <text evidence="9">The sequence shown here is derived from an EMBL/GenBank/DDBJ whole genome shotgun (WGS) entry which is preliminary data.</text>
</comment>
<evidence type="ECO:0000259" key="7">
    <source>
        <dbReference type="Pfam" id="PF07227"/>
    </source>
</evidence>
<keyword evidence="3" id="KW-0863">Zinc-finger</keyword>
<keyword evidence="10" id="KW-1185">Reference proteome</keyword>
<dbReference type="PANTHER" id="PTHR33345:SF6">
    <property type="entry name" value="OS03G0747200 PROTEIN"/>
    <property type="match status" value="1"/>
</dbReference>
<dbReference type="EMBL" id="VAHF01000001">
    <property type="protein sequence ID" value="TXG72069.1"/>
    <property type="molecule type" value="Genomic_DNA"/>
</dbReference>
<dbReference type="Proteomes" id="UP000323000">
    <property type="component" value="Chromosome 1"/>
</dbReference>
<evidence type="ECO:0000256" key="4">
    <source>
        <dbReference type="ARBA" id="ARBA00022833"/>
    </source>
</evidence>
<evidence type="ECO:0000256" key="3">
    <source>
        <dbReference type="ARBA" id="ARBA00022771"/>
    </source>
</evidence>
<evidence type="ECO:0000313" key="10">
    <source>
        <dbReference type="Proteomes" id="UP000323000"/>
    </source>
</evidence>
<feature type="domain" description="DUF7081" evidence="8">
    <location>
        <begin position="52"/>
        <end position="145"/>
    </location>
</feature>
<evidence type="ECO:0000256" key="5">
    <source>
        <dbReference type="ARBA" id="ARBA00023242"/>
    </source>
</evidence>
<feature type="domain" description="Oberon-like PHD finger" evidence="7">
    <location>
        <begin position="185"/>
        <end position="318"/>
    </location>
</feature>
<dbReference type="PANTHER" id="PTHR33345">
    <property type="entry name" value="ADAPTER PROTEIN, PUTATIVE-RELATED"/>
    <property type="match status" value="1"/>
</dbReference>